<evidence type="ECO:0000256" key="1">
    <source>
        <dbReference type="SAM" id="Phobius"/>
    </source>
</evidence>
<evidence type="ECO:0000313" key="2">
    <source>
        <dbReference type="EMBL" id="WEG08640.1"/>
    </source>
</evidence>
<name>A0ABY8C090_9MICO</name>
<dbReference type="Proteomes" id="UP001214553">
    <property type="component" value="Chromosome"/>
</dbReference>
<dbReference type="EMBL" id="CP119108">
    <property type="protein sequence ID" value="WEG08640.1"/>
    <property type="molecule type" value="Genomic_DNA"/>
</dbReference>
<organism evidence="2 3">
    <name type="scientific">Microbacterium horticulturae</name>
    <dbReference type="NCBI Taxonomy" id="3028316"/>
    <lineage>
        <taxon>Bacteria</taxon>
        <taxon>Bacillati</taxon>
        <taxon>Actinomycetota</taxon>
        <taxon>Actinomycetes</taxon>
        <taxon>Micrococcales</taxon>
        <taxon>Microbacteriaceae</taxon>
        <taxon>Microbacterium</taxon>
    </lineage>
</organism>
<gene>
    <name evidence="2" type="ORF">PU630_15555</name>
</gene>
<keyword evidence="1" id="KW-1133">Transmembrane helix</keyword>
<proteinExistence type="predicted"/>
<sequence>MEGKESAHRVPVHVSELLVQEYVSLRAESLSAKQNQQTILQWTLATVGIVIAASVTAATGLHDMDSAARLGLSVAVTLLTGVLTPALVSCAFGIWLGELNRMERAGHFLRLREEVWSAGYAKKADPASPQSGGVLLWESLLADHPHSQQFAKNRIGGMASVALFLMLATSAVVAGLILALGRGGLVEQQSLGVPACVVWVLAGLWVITFLVTNLCIFWGPLKKLGRASKPSDKDVEN</sequence>
<evidence type="ECO:0000313" key="3">
    <source>
        <dbReference type="Proteomes" id="UP001214553"/>
    </source>
</evidence>
<keyword evidence="1" id="KW-0812">Transmembrane</keyword>
<feature type="transmembrane region" description="Helical" evidence="1">
    <location>
        <begin position="155"/>
        <end position="180"/>
    </location>
</feature>
<accession>A0ABY8C090</accession>
<keyword evidence="3" id="KW-1185">Reference proteome</keyword>
<reference evidence="2 3" key="1">
    <citation type="submission" date="2023-03" db="EMBL/GenBank/DDBJ databases">
        <title>Genome sequence of Microbacterium sp. KACC 23027.</title>
        <authorList>
            <person name="Kim S."/>
            <person name="Heo J."/>
            <person name="Kwon S.-W."/>
        </authorList>
    </citation>
    <scope>NUCLEOTIDE SEQUENCE [LARGE SCALE GENOMIC DNA]</scope>
    <source>
        <strain evidence="2 3">KACC 23027</strain>
    </source>
</reference>
<protein>
    <submittedName>
        <fullName evidence="2">Uncharacterized protein</fullName>
    </submittedName>
</protein>
<feature type="transmembrane region" description="Helical" evidence="1">
    <location>
        <begin position="192"/>
        <end position="219"/>
    </location>
</feature>
<feature type="transmembrane region" description="Helical" evidence="1">
    <location>
        <begin position="70"/>
        <end position="96"/>
    </location>
</feature>
<keyword evidence="1" id="KW-0472">Membrane</keyword>
<dbReference type="RefSeq" id="WP_275277969.1">
    <property type="nucleotide sequence ID" value="NZ_CP119108.1"/>
</dbReference>
<feature type="transmembrane region" description="Helical" evidence="1">
    <location>
        <begin position="39"/>
        <end position="58"/>
    </location>
</feature>